<evidence type="ECO:0000256" key="1">
    <source>
        <dbReference type="SAM" id="MobiDB-lite"/>
    </source>
</evidence>
<evidence type="ECO:0000313" key="3">
    <source>
        <dbReference type="Proteomes" id="UP000253153"/>
    </source>
</evidence>
<gene>
    <name evidence="2" type="ORF">FIESC28_11569</name>
</gene>
<dbReference type="OrthoDB" id="4367324at2759"/>
<dbReference type="GeneID" id="42000986"/>
<dbReference type="AlphaFoldDB" id="A0A366QJH2"/>
<keyword evidence="3" id="KW-1185">Reference proteome</keyword>
<accession>A0A366QJH2</accession>
<evidence type="ECO:0000313" key="2">
    <source>
        <dbReference type="EMBL" id="RBR04398.1"/>
    </source>
</evidence>
<sequence>MPSIHDILAQPNPRLDPSSVSWGHNTYSQDWIPVSDWTPWTDFTLQNLTSMYAQVLNARWRDPPSINIASSFDRQIRDEQSMDYFLAKYVWPSVNGALVQATSILEWGEELFYLGPGSWCQGTGPPDWGLVSNLKGPSGGKFWNLLPGDTKLSVKWYPAMSLSENESERYQWTLPLSQVSTYAAQSECRYGFLITDQALVVLRFTKERISEGLAATRPSRTVVPQTHQRIASNETDVSSLLESMSLGSFGAQSYNDHDLAGAANVEFLPPEYAVIPMSARGKDTLTVKFSIFCLCLMAAGGCGNVDYGYPPLDSWRCVDRQGFIHNTSNLGAKKLPNNAVLYETQEYEPEDVRSEASYDDEVSQSGQVAPGTETIDSRIHQEYHEGQSKVGQEGQGASSTRTESKPQPTEVNVKKRDGKLCFRDVKGELRKTKRREWTPVSDGWIFHGKKHSYFTKHLPKD</sequence>
<reference evidence="2 3" key="1">
    <citation type="submission" date="2018-06" db="EMBL/GenBank/DDBJ databases">
        <title>Fusarium incarnatum-equiseti species complex species 28.</title>
        <authorList>
            <person name="Gardiner D.M."/>
        </authorList>
    </citation>
    <scope>NUCLEOTIDE SEQUENCE [LARGE SCALE GENOMIC DNA]</scope>
    <source>
        <strain evidence="2 3">FIESC_28</strain>
    </source>
</reference>
<dbReference type="RefSeq" id="XP_031010251.1">
    <property type="nucleotide sequence ID" value="XM_031165690.1"/>
</dbReference>
<dbReference type="EMBL" id="QKXC01000420">
    <property type="protein sequence ID" value="RBR04398.1"/>
    <property type="molecule type" value="Genomic_DNA"/>
</dbReference>
<protein>
    <submittedName>
        <fullName evidence="2">Uncharacterized protein</fullName>
    </submittedName>
</protein>
<name>A0A366QJH2_9HYPO</name>
<comment type="caution">
    <text evidence="2">The sequence shown here is derived from an EMBL/GenBank/DDBJ whole genome shotgun (WGS) entry which is preliminary data.</text>
</comment>
<organism evidence="2 3">
    <name type="scientific">Fusarium coffeatum</name>
    <dbReference type="NCBI Taxonomy" id="231269"/>
    <lineage>
        <taxon>Eukaryota</taxon>
        <taxon>Fungi</taxon>
        <taxon>Dikarya</taxon>
        <taxon>Ascomycota</taxon>
        <taxon>Pezizomycotina</taxon>
        <taxon>Sordariomycetes</taxon>
        <taxon>Hypocreomycetidae</taxon>
        <taxon>Hypocreales</taxon>
        <taxon>Nectriaceae</taxon>
        <taxon>Fusarium</taxon>
        <taxon>Fusarium incarnatum-equiseti species complex</taxon>
    </lineage>
</organism>
<dbReference type="Proteomes" id="UP000253153">
    <property type="component" value="Unassembled WGS sequence"/>
</dbReference>
<proteinExistence type="predicted"/>
<feature type="region of interest" description="Disordered" evidence="1">
    <location>
        <begin position="385"/>
        <end position="413"/>
    </location>
</feature>
<feature type="compositionally biased region" description="Polar residues" evidence="1">
    <location>
        <begin position="395"/>
        <end position="410"/>
    </location>
</feature>
<feature type="region of interest" description="Disordered" evidence="1">
    <location>
        <begin position="350"/>
        <end position="373"/>
    </location>
</feature>